<keyword evidence="1" id="KW-0812">Transmembrane</keyword>
<dbReference type="Proteomes" id="UP000192359">
    <property type="component" value="Unassembled WGS sequence"/>
</dbReference>
<feature type="transmembrane region" description="Helical" evidence="1">
    <location>
        <begin position="213"/>
        <end position="233"/>
    </location>
</feature>
<feature type="transmembrane region" description="Helical" evidence="1">
    <location>
        <begin position="7"/>
        <end position="29"/>
    </location>
</feature>
<keyword evidence="1" id="KW-1133">Transmembrane helix</keyword>
<feature type="transmembrane region" description="Helical" evidence="1">
    <location>
        <begin position="41"/>
        <end position="66"/>
    </location>
</feature>
<organism evidence="2 3">
    <name type="scientific">Rothia nasimurium</name>
    <dbReference type="NCBI Taxonomy" id="85336"/>
    <lineage>
        <taxon>Bacteria</taxon>
        <taxon>Bacillati</taxon>
        <taxon>Actinomycetota</taxon>
        <taxon>Actinomycetes</taxon>
        <taxon>Micrococcales</taxon>
        <taxon>Micrococcaceae</taxon>
        <taxon>Rothia</taxon>
    </lineage>
</organism>
<keyword evidence="1" id="KW-0472">Membrane</keyword>
<sequence>MAATLNVAFRWLLIGSAAVFALVTSVAITLPHPASVQLASIINWAAVLSFLAGSISLLGVGITEIFRSSPAEAKTSRSPEKPTPGVRLPLAFCGLGLVLATYYGLHVFWWNPLATAPGYTLSEMYSLMKETNQFSLLVVIVWGFIVALLLAALPNVHEWLRGMVSYSTTRAIGFCSLAVAAACFLLFMGWGWHMGMGLADTFMTSGADHSPTAVPFGVAVLALGALGIFGLFVPARAR</sequence>
<evidence type="ECO:0000313" key="2">
    <source>
        <dbReference type="EMBL" id="ORC18809.1"/>
    </source>
</evidence>
<gene>
    <name evidence="2" type="ORF">A7979_02070</name>
</gene>
<name>A0A1Y1RPN8_9MICC</name>
<dbReference type="AlphaFoldDB" id="A0A1Y1RPN8"/>
<feature type="transmembrane region" description="Helical" evidence="1">
    <location>
        <begin position="134"/>
        <end position="153"/>
    </location>
</feature>
<evidence type="ECO:0000256" key="1">
    <source>
        <dbReference type="SAM" id="Phobius"/>
    </source>
</evidence>
<comment type="caution">
    <text evidence="2">The sequence shown here is derived from an EMBL/GenBank/DDBJ whole genome shotgun (WGS) entry which is preliminary data.</text>
</comment>
<protein>
    <submittedName>
        <fullName evidence="2">Uncharacterized protein</fullName>
    </submittedName>
</protein>
<evidence type="ECO:0000313" key="3">
    <source>
        <dbReference type="Proteomes" id="UP000192359"/>
    </source>
</evidence>
<proteinExistence type="predicted"/>
<accession>A0A1Y1RPN8</accession>
<feature type="transmembrane region" description="Helical" evidence="1">
    <location>
        <begin position="174"/>
        <end position="193"/>
    </location>
</feature>
<reference evidence="2 3" key="1">
    <citation type="submission" date="2016-05" db="EMBL/GenBank/DDBJ databases">
        <title>Draft genome sequence of a porcine commensal Rothia nasimurium.</title>
        <authorList>
            <person name="Gaiser R.A."/>
            <person name="Van Baarlen P."/>
            <person name="Wells J.M."/>
        </authorList>
    </citation>
    <scope>NUCLEOTIDE SEQUENCE [LARGE SCALE GENOMIC DNA]</scope>
    <source>
        <strain evidence="2 3">PT-32</strain>
    </source>
</reference>
<dbReference type="EMBL" id="LXWF01000022">
    <property type="protein sequence ID" value="ORC18809.1"/>
    <property type="molecule type" value="Genomic_DNA"/>
</dbReference>
<keyword evidence="3" id="KW-1185">Reference proteome</keyword>
<feature type="transmembrane region" description="Helical" evidence="1">
    <location>
        <begin position="86"/>
        <end position="105"/>
    </location>
</feature>